<dbReference type="AlphaFoldDB" id="A0A8H5T9N9"/>
<dbReference type="InterPro" id="IPR002938">
    <property type="entry name" value="FAD-bd"/>
</dbReference>
<dbReference type="PANTHER" id="PTHR47356:SF2">
    <property type="entry name" value="FAD-BINDING DOMAIN-CONTAINING PROTEIN-RELATED"/>
    <property type="match status" value="1"/>
</dbReference>
<keyword evidence="6" id="KW-0274">FAD</keyword>
<comment type="similarity">
    <text evidence="3">Belongs to the paxM FAD-dependent monooxygenase family.</text>
</comment>
<dbReference type="Pfam" id="PF01494">
    <property type="entry name" value="FAD_binding_3"/>
    <property type="match status" value="2"/>
</dbReference>
<evidence type="ECO:0000256" key="7">
    <source>
        <dbReference type="ARBA" id="ARBA00022989"/>
    </source>
</evidence>
<keyword evidence="10" id="KW-0472">Membrane</keyword>
<accession>A0A8H5T9N9</accession>
<comment type="caution">
    <text evidence="12">The sequence shown here is derived from an EMBL/GenBank/DDBJ whole genome shotgun (WGS) entry which is preliminary data.</text>
</comment>
<evidence type="ECO:0000256" key="9">
    <source>
        <dbReference type="ARBA" id="ARBA00023033"/>
    </source>
</evidence>
<dbReference type="Gene3D" id="3.50.50.60">
    <property type="entry name" value="FAD/NAD(P)-binding domain"/>
    <property type="match status" value="2"/>
</dbReference>
<comment type="cofactor">
    <cofactor evidence="1">
        <name>FAD</name>
        <dbReference type="ChEBI" id="CHEBI:57692"/>
    </cofactor>
</comment>
<reference evidence="13" key="1">
    <citation type="journal article" date="2020" name="BMC Genomics">
        <title>Correction to: Identification and distribution of gene clusters required for synthesis of sphingolipid metabolism inhibitors in diverse species of the filamentous fungus Fusarium.</title>
        <authorList>
            <person name="Kim H.S."/>
            <person name="Lohmar J.M."/>
            <person name="Busman M."/>
            <person name="Brown D.W."/>
            <person name="Naumann T.A."/>
            <person name="Divon H.H."/>
            <person name="Lysoe E."/>
            <person name="Uhlig S."/>
            <person name="Proctor R.H."/>
        </authorList>
    </citation>
    <scope>NUCLEOTIDE SEQUENCE [LARGE SCALE GENOMIC DNA]</scope>
    <source>
        <strain evidence="13">NRRL 25331</strain>
    </source>
</reference>
<keyword evidence="8" id="KW-0560">Oxidoreductase</keyword>
<evidence type="ECO:0000256" key="2">
    <source>
        <dbReference type="ARBA" id="ARBA00004370"/>
    </source>
</evidence>
<evidence type="ECO:0000256" key="6">
    <source>
        <dbReference type="ARBA" id="ARBA00022827"/>
    </source>
</evidence>
<protein>
    <submittedName>
        <fullName evidence="12">FAD binding domain-containing protein</fullName>
    </submittedName>
</protein>
<dbReference type="EMBL" id="JAAQPE010000387">
    <property type="protein sequence ID" value="KAF5665738.1"/>
    <property type="molecule type" value="Genomic_DNA"/>
</dbReference>
<dbReference type="GO" id="GO:0004497">
    <property type="term" value="F:monooxygenase activity"/>
    <property type="evidence" value="ECO:0007669"/>
    <property type="project" value="UniProtKB-KW"/>
</dbReference>
<evidence type="ECO:0000256" key="8">
    <source>
        <dbReference type="ARBA" id="ARBA00023002"/>
    </source>
</evidence>
<name>A0A8H5T9N9_FUSCI</name>
<keyword evidence="4" id="KW-0285">Flavoprotein</keyword>
<dbReference type="Proteomes" id="UP000572754">
    <property type="component" value="Unassembled WGS sequence"/>
</dbReference>
<evidence type="ECO:0000256" key="1">
    <source>
        <dbReference type="ARBA" id="ARBA00001974"/>
    </source>
</evidence>
<comment type="subcellular location">
    <subcellularLocation>
        <location evidence="2">Membrane</location>
    </subcellularLocation>
</comment>
<keyword evidence="13" id="KW-1185">Reference proteome</keyword>
<dbReference type="PANTHER" id="PTHR47356">
    <property type="entry name" value="FAD-DEPENDENT MONOOXYGENASE ASQG-RELATED"/>
    <property type="match status" value="1"/>
</dbReference>
<evidence type="ECO:0000256" key="5">
    <source>
        <dbReference type="ARBA" id="ARBA00022692"/>
    </source>
</evidence>
<sequence length="419" mass="46185">MQESTHFKVIIVGAGVTGLTLAHCLAKAGIDFVLLDKGVVVPSFDAVLAKCDTMGGAHCRDPTGKSFASNDFFGVVRKYAGYDTRTLDRQVFLRQLYELLPDKSQVYEKARVEEIIEEYSIARVILADGREFVGDVVVGSDGVHSKVREIMWDKANTVRPGMITVNEKRAMVTQYNAIVMASSPVPGIGAHDMEITSNDKYSFLLLCQPDWISIIVHSKLPEDQQSGDAVHKVTPNSALGGNTAIEDAVVITNTLHALLARHPNKKPSDVEIHDAMRQEYQDTRVERARAIVRAGGVLRRQQAYDGWKAYITQRWLTPIIGLDALAQKIAGLCVTAPKLNFVEFDERRGILGWQDTMEAEKKRAMKGKVVEKGKAGIAWNNWNGGFEAAFPASGDHVFGFATDRSGFVELFNTSCIKAN</sequence>
<evidence type="ECO:0000313" key="13">
    <source>
        <dbReference type="Proteomes" id="UP000572754"/>
    </source>
</evidence>
<dbReference type="GO" id="GO:0016020">
    <property type="term" value="C:membrane"/>
    <property type="evidence" value="ECO:0007669"/>
    <property type="project" value="UniProtKB-SubCell"/>
</dbReference>
<keyword evidence="7" id="KW-1133">Transmembrane helix</keyword>
<keyword evidence="5" id="KW-0812">Transmembrane</keyword>
<feature type="domain" description="FAD-binding" evidence="11">
    <location>
        <begin position="8"/>
        <end position="37"/>
    </location>
</feature>
<evidence type="ECO:0000256" key="3">
    <source>
        <dbReference type="ARBA" id="ARBA00007992"/>
    </source>
</evidence>
<feature type="domain" description="FAD-binding" evidence="11">
    <location>
        <begin position="227"/>
        <end position="260"/>
    </location>
</feature>
<evidence type="ECO:0000313" key="12">
    <source>
        <dbReference type="EMBL" id="KAF5665738.1"/>
    </source>
</evidence>
<dbReference type="SUPFAM" id="SSF51905">
    <property type="entry name" value="FAD/NAD(P)-binding domain"/>
    <property type="match status" value="1"/>
</dbReference>
<evidence type="ECO:0000259" key="11">
    <source>
        <dbReference type="Pfam" id="PF01494"/>
    </source>
</evidence>
<dbReference type="GO" id="GO:0071949">
    <property type="term" value="F:FAD binding"/>
    <property type="evidence" value="ECO:0007669"/>
    <property type="project" value="InterPro"/>
</dbReference>
<evidence type="ECO:0000256" key="4">
    <source>
        <dbReference type="ARBA" id="ARBA00022630"/>
    </source>
</evidence>
<proteinExistence type="inferred from homology"/>
<dbReference type="PRINTS" id="PR00420">
    <property type="entry name" value="RNGMNOXGNASE"/>
</dbReference>
<organism evidence="12 13">
    <name type="scientific">Fusarium circinatum</name>
    <name type="common">Pitch canker fungus</name>
    <name type="synonym">Gibberella circinata</name>
    <dbReference type="NCBI Taxonomy" id="48490"/>
    <lineage>
        <taxon>Eukaryota</taxon>
        <taxon>Fungi</taxon>
        <taxon>Dikarya</taxon>
        <taxon>Ascomycota</taxon>
        <taxon>Pezizomycotina</taxon>
        <taxon>Sordariomycetes</taxon>
        <taxon>Hypocreomycetidae</taxon>
        <taxon>Hypocreales</taxon>
        <taxon>Nectriaceae</taxon>
        <taxon>Fusarium</taxon>
        <taxon>Fusarium fujikuroi species complex</taxon>
    </lineage>
</organism>
<keyword evidence="9" id="KW-0503">Monooxygenase</keyword>
<dbReference type="InterPro" id="IPR036188">
    <property type="entry name" value="FAD/NAD-bd_sf"/>
</dbReference>
<dbReference type="InterPro" id="IPR050562">
    <property type="entry name" value="FAD_mOase_fung"/>
</dbReference>
<evidence type="ECO:0000256" key="10">
    <source>
        <dbReference type="ARBA" id="ARBA00023136"/>
    </source>
</evidence>
<reference evidence="12 13" key="2">
    <citation type="submission" date="2020-05" db="EMBL/GenBank/DDBJ databases">
        <title>Identification and distribution of gene clusters putatively required for synthesis of sphingolipid metabolism inhibitors in phylogenetically diverse species of the filamentous fungus Fusarium.</title>
        <authorList>
            <person name="Kim H.-S."/>
            <person name="Busman M."/>
            <person name="Brown D.W."/>
            <person name="Divon H."/>
            <person name="Uhlig S."/>
            <person name="Proctor R.H."/>
        </authorList>
    </citation>
    <scope>NUCLEOTIDE SEQUENCE [LARGE SCALE GENOMIC DNA]</scope>
    <source>
        <strain evidence="12 13">NRRL 25331</strain>
    </source>
</reference>
<gene>
    <name evidence="12" type="ORF">FCIRC_10442</name>
</gene>